<organism evidence="1 2">
    <name type="scientific">Thanatephorus cucumeris (strain AG1-IA)</name>
    <name type="common">Rice sheath blight fungus</name>
    <name type="synonym">Rhizoctonia solani</name>
    <dbReference type="NCBI Taxonomy" id="983506"/>
    <lineage>
        <taxon>Eukaryota</taxon>
        <taxon>Fungi</taxon>
        <taxon>Dikarya</taxon>
        <taxon>Basidiomycota</taxon>
        <taxon>Agaricomycotina</taxon>
        <taxon>Agaricomycetes</taxon>
        <taxon>Cantharellales</taxon>
        <taxon>Ceratobasidiaceae</taxon>
        <taxon>Rhizoctonia</taxon>
        <taxon>Rhizoctonia solani AG-1</taxon>
    </lineage>
</organism>
<dbReference type="EMBL" id="AFRT01000247">
    <property type="protein sequence ID" value="ELU44895.1"/>
    <property type="molecule type" value="Genomic_DNA"/>
</dbReference>
<name>L8X3W3_THACA</name>
<dbReference type="AlphaFoldDB" id="L8X3W3"/>
<keyword evidence="2" id="KW-1185">Reference proteome</keyword>
<protein>
    <submittedName>
        <fullName evidence="1">Uncharacterized protein</fullName>
    </submittedName>
</protein>
<dbReference type="Proteomes" id="UP000011668">
    <property type="component" value="Unassembled WGS sequence"/>
</dbReference>
<reference evidence="1 2" key="1">
    <citation type="journal article" date="2013" name="Nat. Commun.">
        <title>The evolution and pathogenic mechanisms of the rice sheath blight pathogen.</title>
        <authorList>
            <person name="Zheng A."/>
            <person name="Lin R."/>
            <person name="Xu L."/>
            <person name="Qin P."/>
            <person name="Tang C."/>
            <person name="Ai P."/>
            <person name="Zhang D."/>
            <person name="Liu Y."/>
            <person name="Sun Z."/>
            <person name="Feng H."/>
            <person name="Wang Y."/>
            <person name="Chen Y."/>
            <person name="Liang X."/>
            <person name="Fu R."/>
            <person name="Li Q."/>
            <person name="Zhang J."/>
            <person name="Yu X."/>
            <person name="Xie Z."/>
            <person name="Ding L."/>
            <person name="Guan P."/>
            <person name="Tang J."/>
            <person name="Liang Y."/>
            <person name="Wang S."/>
            <person name="Deng Q."/>
            <person name="Li S."/>
            <person name="Zhu J."/>
            <person name="Wang L."/>
            <person name="Liu H."/>
            <person name="Li P."/>
        </authorList>
    </citation>
    <scope>NUCLEOTIDE SEQUENCE [LARGE SCALE GENOMIC DNA]</scope>
    <source>
        <strain evidence="2">AG-1 IA</strain>
    </source>
</reference>
<comment type="caution">
    <text evidence="1">The sequence shown here is derived from an EMBL/GenBank/DDBJ whole genome shotgun (WGS) entry which is preliminary data.</text>
</comment>
<evidence type="ECO:0000313" key="1">
    <source>
        <dbReference type="EMBL" id="ELU44895.1"/>
    </source>
</evidence>
<gene>
    <name evidence="1" type="ORF">AG1IA_01050</name>
</gene>
<accession>L8X3W3</accession>
<sequence>MQMGMTTLLIPLRIHRMILKRDVCSLLKLHPFLSNSSELAVAFSPASHI</sequence>
<proteinExistence type="predicted"/>
<dbReference type="HOGENOM" id="CLU_3143977_0_0_1"/>
<evidence type="ECO:0000313" key="2">
    <source>
        <dbReference type="Proteomes" id="UP000011668"/>
    </source>
</evidence>